<dbReference type="GO" id="GO:0035312">
    <property type="term" value="F:5'-3' DNA exonuclease activity"/>
    <property type="evidence" value="ECO:0007669"/>
    <property type="project" value="TreeGrafter"/>
</dbReference>
<keyword evidence="1" id="KW-0597">Phosphoprotein</keyword>
<dbReference type="SMART" id="SM00481">
    <property type="entry name" value="POLIIIAc"/>
    <property type="match status" value="1"/>
</dbReference>
<dbReference type="PANTHER" id="PTHR42924:SF3">
    <property type="entry name" value="POLYMERASE_HISTIDINOL PHOSPHATASE N-TERMINAL DOMAIN-CONTAINING PROTEIN"/>
    <property type="match status" value="1"/>
</dbReference>
<dbReference type="InterPro" id="IPR052018">
    <property type="entry name" value="PHP_domain"/>
</dbReference>
<dbReference type="InterPro" id="IPR016195">
    <property type="entry name" value="Pol/histidinol_Pase-like"/>
</dbReference>
<dbReference type="SUPFAM" id="SSF52172">
    <property type="entry name" value="CheY-like"/>
    <property type="match status" value="1"/>
</dbReference>
<reference evidence="3" key="3">
    <citation type="submission" date="2023-05" db="EMBL/GenBank/DDBJ databases">
        <authorList>
            <person name="Smith C.H."/>
        </authorList>
    </citation>
    <scope>NUCLEOTIDE SEQUENCE</scope>
    <source>
        <strain evidence="3">CHS0354</strain>
        <tissue evidence="3">Mantle</tissue>
    </source>
</reference>
<evidence type="ECO:0000259" key="2">
    <source>
        <dbReference type="PROSITE" id="PS50110"/>
    </source>
</evidence>
<evidence type="ECO:0000256" key="1">
    <source>
        <dbReference type="PROSITE-ProRule" id="PRU00169"/>
    </source>
</evidence>
<reference evidence="3" key="1">
    <citation type="journal article" date="2021" name="Genome Biol. Evol.">
        <title>A High-Quality Reference Genome for a Parasitic Bivalve with Doubly Uniparental Inheritance (Bivalvia: Unionida).</title>
        <authorList>
            <person name="Smith C.H."/>
        </authorList>
    </citation>
    <scope>NUCLEOTIDE SEQUENCE</scope>
    <source>
        <strain evidence="3">CHS0354</strain>
    </source>
</reference>
<dbReference type="SMART" id="SM00448">
    <property type="entry name" value="REC"/>
    <property type="match status" value="1"/>
</dbReference>
<dbReference type="AlphaFoldDB" id="A0AAE0S2P5"/>
<dbReference type="Pfam" id="PF02811">
    <property type="entry name" value="PHP"/>
    <property type="match status" value="1"/>
</dbReference>
<comment type="caution">
    <text evidence="3">The sequence shown here is derived from an EMBL/GenBank/DDBJ whole genome shotgun (WGS) entry which is preliminary data.</text>
</comment>
<feature type="modified residue" description="4-aspartylphosphate" evidence="1">
    <location>
        <position position="59"/>
    </location>
</feature>
<dbReference type="Pfam" id="PF00072">
    <property type="entry name" value="Response_reg"/>
    <property type="match status" value="1"/>
</dbReference>
<dbReference type="Proteomes" id="UP001195483">
    <property type="component" value="Unassembled WGS sequence"/>
</dbReference>
<evidence type="ECO:0000313" key="4">
    <source>
        <dbReference type="Proteomes" id="UP001195483"/>
    </source>
</evidence>
<dbReference type="Gene3D" id="3.20.20.140">
    <property type="entry name" value="Metal-dependent hydrolases"/>
    <property type="match status" value="1"/>
</dbReference>
<name>A0AAE0S2P5_9BIVA</name>
<reference evidence="3" key="2">
    <citation type="journal article" date="2021" name="Genome Biol. Evol.">
        <title>Developing a high-quality reference genome for a parasitic bivalve with doubly uniparental inheritance (Bivalvia: Unionida).</title>
        <authorList>
            <person name="Smith C.H."/>
        </authorList>
    </citation>
    <scope>NUCLEOTIDE SEQUENCE</scope>
    <source>
        <strain evidence="3">CHS0354</strain>
        <tissue evidence="3">Mantle</tissue>
    </source>
</reference>
<keyword evidence="4" id="KW-1185">Reference proteome</keyword>
<dbReference type="PROSITE" id="PS50110">
    <property type="entry name" value="RESPONSE_REGULATORY"/>
    <property type="match status" value="1"/>
</dbReference>
<sequence length="390" mass="43882">MGAPKEIKILVVDDFSMMRKIVINILAELGYNNVQESANGEEAFQLLVSQGDFGLLITDWHMPKMNGLELLQKVRGNPTLSKLPDYLCRCGKNFCSLCLSLLLINSIRYLTVPRVDLHMHSVCSDGTDTPAELMEMAGREKIAVVSLTDHDTLKGIPEAMQSAEELGIRLIPGIELSAKSENGSMHILGYQVDIQNPELNILTENMRIHRSRRNSIMLERLRSEGIDITEEELITANPPDTVIGRPHIARLMIEKSYVSGFQEAFYKYLGNECPAFVSKEIYNYREIINTVKQSGGMVFLAHPITLMLEEDALFNLLKDMKDAGLDGVEIWNSSQKDSLIKVLREYAAKLDLMMSGGSDFHGHNKNSTRMGKDYYGNWLTQDLMSPSLFE</sequence>
<dbReference type="Gene3D" id="3.40.50.2300">
    <property type="match status" value="1"/>
</dbReference>
<organism evidence="3 4">
    <name type="scientific">Potamilus streckersoni</name>
    <dbReference type="NCBI Taxonomy" id="2493646"/>
    <lineage>
        <taxon>Eukaryota</taxon>
        <taxon>Metazoa</taxon>
        <taxon>Spiralia</taxon>
        <taxon>Lophotrochozoa</taxon>
        <taxon>Mollusca</taxon>
        <taxon>Bivalvia</taxon>
        <taxon>Autobranchia</taxon>
        <taxon>Heteroconchia</taxon>
        <taxon>Palaeoheterodonta</taxon>
        <taxon>Unionida</taxon>
        <taxon>Unionoidea</taxon>
        <taxon>Unionidae</taxon>
        <taxon>Ambleminae</taxon>
        <taxon>Lampsilini</taxon>
        <taxon>Potamilus</taxon>
    </lineage>
</organism>
<dbReference type="InterPro" id="IPR001789">
    <property type="entry name" value="Sig_transdc_resp-reg_receiver"/>
</dbReference>
<dbReference type="GO" id="GO:0004534">
    <property type="term" value="F:5'-3' RNA exonuclease activity"/>
    <property type="evidence" value="ECO:0007669"/>
    <property type="project" value="TreeGrafter"/>
</dbReference>
<accession>A0AAE0S2P5</accession>
<dbReference type="InterPro" id="IPR011006">
    <property type="entry name" value="CheY-like_superfamily"/>
</dbReference>
<dbReference type="Gene3D" id="1.10.150.650">
    <property type="match status" value="1"/>
</dbReference>
<dbReference type="SUPFAM" id="SSF89550">
    <property type="entry name" value="PHP domain-like"/>
    <property type="match status" value="1"/>
</dbReference>
<dbReference type="CDD" id="cd07438">
    <property type="entry name" value="PHP_HisPPase_AMP"/>
    <property type="match status" value="1"/>
</dbReference>
<dbReference type="InterPro" id="IPR003141">
    <property type="entry name" value="Pol/His_phosphatase_N"/>
</dbReference>
<dbReference type="PANTHER" id="PTHR42924">
    <property type="entry name" value="EXONUCLEASE"/>
    <property type="match status" value="1"/>
</dbReference>
<dbReference type="GO" id="GO:0000160">
    <property type="term" value="P:phosphorelay signal transduction system"/>
    <property type="evidence" value="ECO:0007669"/>
    <property type="project" value="InterPro"/>
</dbReference>
<gene>
    <name evidence="3" type="ORF">CHS0354_035352</name>
</gene>
<evidence type="ECO:0000313" key="3">
    <source>
        <dbReference type="EMBL" id="KAK3584271.1"/>
    </source>
</evidence>
<dbReference type="EMBL" id="JAEAOA010002069">
    <property type="protein sequence ID" value="KAK3584271.1"/>
    <property type="molecule type" value="Genomic_DNA"/>
</dbReference>
<protein>
    <recommendedName>
        <fullName evidence="2">Response regulatory domain-containing protein</fullName>
    </recommendedName>
</protein>
<dbReference type="InterPro" id="IPR004013">
    <property type="entry name" value="PHP_dom"/>
</dbReference>
<feature type="domain" description="Response regulatory" evidence="2">
    <location>
        <begin position="8"/>
        <end position="184"/>
    </location>
</feature>
<proteinExistence type="predicted"/>